<dbReference type="FunFam" id="3.40.50.720:FF:000121">
    <property type="entry name" value="Prostaglandin reductase 2"/>
    <property type="match status" value="1"/>
</dbReference>
<accession>A0AA38VXY0</accession>
<dbReference type="AlphaFoldDB" id="A0AA38VXY0"/>
<dbReference type="Proteomes" id="UP001174691">
    <property type="component" value="Unassembled WGS sequence"/>
</dbReference>
<dbReference type="PANTHER" id="PTHR43205:SF42">
    <property type="entry name" value="ALCOHOL DEHYDROGENASE, ZINC-CONTAINING (AFU_ORTHOLOGUE AFUA_7G04530)"/>
    <property type="match status" value="1"/>
</dbReference>
<dbReference type="PANTHER" id="PTHR43205">
    <property type="entry name" value="PROSTAGLANDIN REDUCTASE"/>
    <property type="match status" value="1"/>
</dbReference>
<name>A0AA38VXY0_9PEZI</name>
<dbReference type="InterPro" id="IPR011032">
    <property type="entry name" value="GroES-like_sf"/>
</dbReference>
<dbReference type="SUPFAM" id="SSF50129">
    <property type="entry name" value="GroES-like"/>
    <property type="match status" value="1"/>
</dbReference>
<sequence>MSRQNLSIHLAERPNPFIVPGKTFVQRTSPAPTASDLKPDQVLVENLYLSLDPAMRGWLNDARSYVPPVQIGEVMRGGTIARVLASTSANFKEGDLVSTFGPVWTEVLVLPAQQATPVHLPPGAKVTDGLGVLGMTGLTAYFGMTEIGQPKAGETVVVSGAAGATGSVAGQIAKIAGARVVGIAGQDEKVRWLKEELGFDVALNYNDPDFKQKFKEATPNYIDVYWDNVGGEQLDLALGRANKFARFVECGMISQYNSKEVEGPKNIRNVVSQRVRMQGFIVFDFIEKYGEAKKQLAEWLSQGKLQRKETIIKGGLKNAEEGLLQLFKGQNIGKMLVEIKSPDEGARL</sequence>
<feature type="domain" description="Enoyl reductase (ER)" evidence="4">
    <location>
        <begin position="21"/>
        <end position="337"/>
    </location>
</feature>
<dbReference type="InterPro" id="IPR045010">
    <property type="entry name" value="MDR_fam"/>
</dbReference>
<dbReference type="Gene3D" id="3.40.50.720">
    <property type="entry name" value="NAD(P)-binding Rossmann-like Domain"/>
    <property type="match status" value="1"/>
</dbReference>
<keyword evidence="6" id="KW-1185">Reference proteome</keyword>
<evidence type="ECO:0000259" key="4">
    <source>
        <dbReference type="SMART" id="SM00829"/>
    </source>
</evidence>
<dbReference type="SUPFAM" id="SSF51735">
    <property type="entry name" value="NAD(P)-binding Rossmann-fold domains"/>
    <property type="match status" value="1"/>
</dbReference>
<comment type="caution">
    <text evidence="5">The sequence shown here is derived from an EMBL/GenBank/DDBJ whole genome shotgun (WGS) entry which is preliminary data.</text>
</comment>
<dbReference type="InterPro" id="IPR020843">
    <property type="entry name" value="ER"/>
</dbReference>
<dbReference type="SMART" id="SM00829">
    <property type="entry name" value="PKS_ER"/>
    <property type="match status" value="1"/>
</dbReference>
<evidence type="ECO:0000256" key="2">
    <source>
        <dbReference type="ARBA" id="ARBA00069006"/>
    </source>
</evidence>
<protein>
    <recommendedName>
        <fullName evidence="2">Dehydrogenase FUB6</fullName>
    </recommendedName>
    <alternativeName>
        <fullName evidence="3">Fusaric acid biosynthesis protein 6</fullName>
    </alternativeName>
</protein>
<organism evidence="5 6">
    <name type="scientific">Coniochaeta hoffmannii</name>
    <dbReference type="NCBI Taxonomy" id="91930"/>
    <lineage>
        <taxon>Eukaryota</taxon>
        <taxon>Fungi</taxon>
        <taxon>Dikarya</taxon>
        <taxon>Ascomycota</taxon>
        <taxon>Pezizomycotina</taxon>
        <taxon>Sordariomycetes</taxon>
        <taxon>Sordariomycetidae</taxon>
        <taxon>Coniochaetales</taxon>
        <taxon>Coniochaetaceae</taxon>
        <taxon>Coniochaeta</taxon>
    </lineage>
</organism>
<dbReference type="Pfam" id="PF16884">
    <property type="entry name" value="ADH_N_2"/>
    <property type="match status" value="1"/>
</dbReference>
<dbReference type="EMBL" id="JANBVN010000043">
    <property type="protein sequence ID" value="KAJ9158004.1"/>
    <property type="molecule type" value="Genomic_DNA"/>
</dbReference>
<evidence type="ECO:0000313" key="5">
    <source>
        <dbReference type="EMBL" id="KAJ9158004.1"/>
    </source>
</evidence>
<dbReference type="InterPro" id="IPR036291">
    <property type="entry name" value="NAD(P)-bd_dom_sf"/>
</dbReference>
<dbReference type="CDD" id="cd05288">
    <property type="entry name" value="PGDH"/>
    <property type="match status" value="1"/>
</dbReference>
<reference evidence="5" key="1">
    <citation type="submission" date="2022-07" db="EMBL/GenBank/DDBJ databases">
        <title>Fungi with potential for degradation of polypropylene.</title>
        <authorList>
            <person name="Gostincar C."/>
        </authorList>
    </citation>
    <scope>NUCLEOTIDE SEQUENCE</scope>
    <source>
        <strain evidence="5">EXF-13287</strain>
    </source>
</reference>
<dbReference type="GO" id="GO:0016628">
    <property type="term" value="F:oxidoreductase activity, acting on the CH-CH group of donors, NAD or NADP as acceptor"/>
    <property type="evidence" value="ECO:0007669"/>
    <property type="project" value="InterPro"/>
</dbReference>
<dbReference type="Pfam" id="PF00107">
    <property type="entry name" value="ADH_zinc_N"/>
    <property type="match status" value="1"/>
</dbReference>
<dbReference type="InterPro" id="IPR041694">
    <property type="entry name" value="ADH_N_2"/>
</dbReference>
<gene>
    <name evidence="5" type="ORF">NKR19_g3734</name>
</gene>
<dbReference type="Gene3D" id="3.90.180.10">
    <property type="entry name" value="Medium-chain alcohol dehydrogenases, catalytic domain"/>
    <property type="match status" value="1"/>
</dbReference>
<evidence type="ECO:0000256" key="3">
    <source>
        <dbReference type="ARBA" id="ARBA00083301"/>
    </source>
</evidence>
<proteinExistence type="predicted"/>
<evidence type="ECO:0000256" key="1">
    <source>
        <dbReference type="ARBA" id="ARBA00023002"/>
    </source>
</evidence>
<dbReference type="InterPro" id="IPR013149">
    <property type="entry name" value="ADH-like_C"/>
</dbReference>
<keyword evidence="1" id="KW-0560">Oxidoreductase</keyword>
<evidence type="ECO:0000313" key="6">
    <source>
        <dbReference type="Proteomes" id="UP001174691"/>
    </source>
</evidence>